<dbReference type="Proteomes" id="UP000284868">
    <property type="component" value="Unassembled WGS sequence"/>
</dbReference>
<organism evidence="7 8">
    <name type="scientific">Amedibacillus dolichus</name>
    <dbReference type="NCBI Taxonomy" id="31971"/>
    <lineage>
        <taxon>Bacteria</taxon>
        <taxon>Bacillati</taxon>
        <taxon>Bacillota</taxon>
        <taxon>Erysipelotrichia</taxon>
        <taxon>Erysipelotrichales</taxon>
        <taxon>Erysipelotrichaceae</taxon>
        <taxon>Amedibacillus</taxon>
    </lineage>
</organism>
<evidence type="ECO:0000313" key="8">
    <source>
        <dbReference type="Proteomes" id="UP000284868"/>
    </source>
</evidence>
<dbReference type="GO" id="GO:0005886">
    <property type="term" value="C:plasma membrane"/>
    <property type="evidence" value="ECO:0007669"/>
    <property type="project" value="UniProtKB-SubCell"/>
</dbReference>
<accession>A0A415PN99</accession>
<evidence type="ECO:0000256" key="6">
    <source>
        <dbReference type="SAM" id="Phobius"/>
    </source>
</evidence>
<dbReference type="RefSeq" id="WP_118365347.1">
    <property type="nucleotide sequence ID" value="NZ_QRPK01000009.1"/>
</dbReference>
<gene>
    <name evidence="7" type="ORF">DWZ83_03045</name>
</gene>
<dbReference type="OrthoDB" id="9778389at2"/>
<dbReference type="PANTHER" id="PTHR32196">
    <property type="entry name" value="ABC TRANSPORTER PERMEASE PROTEIN YPHD-RELATED-RELATED"/>
    <property type="match status" value="1"/>
</dbReference>
<feature type="transmembrane region" description="Helical" evidence="6">
    <location>
        <begin position="9"/>
        <end position="27"/>
    </location>
</feature>
<evidence type="ECO:0000256" key="4">
    <source>
        <dbReference type="ARBA" id="ARBA00022989"/>
    </source>
</evidence>
<comment type="subcellular location">
    <subcellularLocation>
        <location evidence="1">Cell membrane</location>
        <topology evidence="1">Multi-pass membrane protein</topology>
    </subcellularLocation>
</comment>
<keyword evidence="8" id="KW-1185">Reference proteome</keyword>
<name>A0A415PN99_9FIRM</name>
<evidence type="ECO:0000256" key="5">
    <source>
        <dbReference type="ARBA" id="ARBA00023136"/>
    </source>
</evidence>
<feature type="transmembrane region" description="Helical" evidence="6">
    <location>
        <begin position="178"/>
        <end position="199"/>
    </location>
</feature>
<sequence>MAVSVLQNTILLGFIYAIMALGIFLSFKVLNIPDLTVDGSFTSGCAVSAVLTVIGYPLLGMLLGFVVGMLAGVVSGVLQTHCKIPSVLAGILTMTALYSINLKIMNGMPNVSLFGKDTVITPLQHIFASNGALVLALGLVVLVTVLLYLFLQTQLGLSLRATGDNEAMVRASSINSDAMKILGLGLANGLVGLGGALFAQNQGFADVSGGIGMMVIGLASILVGEAFLHKRGIGWQLCSVLLGAIIYQLIMTFALQLGIASSDIKLLSAVLVAGAISLSQLQWKRRKQHA</sequence>
<dbReference type="PANTHER" id="PTHR32196:SF69">
    <property type="entry name" value="BRANCHED-CHAIN AMINO ACID TRANSPORT SYSTEM, PERMEASE PROTEIN"/>
    <property type="match status" value="1"/>
</dbReference>
<proteinExistence type="predicted"/>
<dbReference type="EMBL" id="QRPK01000009">
    <property type="protein sequence ID" value="RHM14096.1"/>
    <property type="molecule type" value="Genomic_DNA"/>
</dbReference>
<feature type="transmembrane region" description="Helical" evidence="6">
    <location>
        <begin position="266"/>
        <end position="283"/>
    </location>
</feature>
<keyword evidence="2" id="KW-1003">Cell membrane</keyword>
<reference evidence="7 8" key="1">
    <citation type="submission" date="2018-08" db="EMBL/GenBank/DDBJ databases">
        <title>A genome reference for cultivated species of the human gut microbiota.</title>
        <authorList>
            <person name="Zou Y."/>
            <person name="Xue W."/>
            <person name="Luo G."/>
        </authorList>
    </citation>
    <scope>NUCLEOTIDE SEQUENCE [LARGE SCALE GENOMIC DNA]</scope>
    <source>
        <strain evidence="7 8">AF35-6BH</strain>
    </source>
</reference>
<feature type="transmembrane region" description="Helical" evidence="6">
    <location>
        <begin position="211"/>
        <end position="228"/>
    </location>
</feature>
<feature type="transmembrane region" description="Helical" evidence="6">
    <location>
        <begin position="86"/>
        <end position="105"/>
    </location>
</feature>
<dbReference type="Pfam" id="PF02653">
    <property type="entry name" value="BPD_transp_2"/>
    <property type="match status" value="1"/>
</dbReference>
<keyword evidence="3 6" id="KW-0812">Transmembrane</keyword>
<dbReference type="GO" id="GO:0022857">
    <property type="term" value="F:transmembrane transporter activity"/>
    <property type="evidence" value="ECO:0007669"/>
    <property type="project" value="InterPro"/>
</dbReference>
<evidence type="ECO:0000256" key="1">
    <source>
        <dbReference type="ARBA" id="ARBA00004651"/>
    </source>
</evidence>
<dbReference type="AlphaFoldDB" id="A0A415PN99"/>
<evidence type="ECO:0000256" key="2">
    <source>
        <dbReference type="ARBA" id="ARBA00022475"/>
    </source>
</evidence>
<keyword evidence="4 6" id="KW-1133">Transmembrane helix</keyword>
<feature type="transmembrane region" description="Helical" evidence="6">
    <location>
        <begin position="240"/>
        <end position="260"/>
    </location>
</feature>
<comment type="caution">
    <text evidence="7">The sequence shown here is derived from an EMBL/GenBank/DDBJ whole genome shotgun (WGS) entry which is preliminary data.</text>
</comment>
<evidence type="ECO:0000313" key="7">
    <source>
        <dbReference type="EMBL" id="RHM14096.1"/>
    </source>
</evidence>
<feature type="transmembrane region" description="Helical" evidence="6">
    <location>
        <begin position="47"/>
        <end position="74"/>
    </location>
</feature>
<keyword evidence="5 6" id="KW-0472">Membrane</keyword>
<feature type="transmembrane region" description="Helical" evidence="6">
    <location>
        <begin position="125"/>
        <end position="151"/>
    </location>
</feature>
<dbReference type="InterPro" id="IPR001851">
    <property type="entry name" value="ABC_transp_permease"/>
</dbReference>
<evidence type="ECO:0000256" key="3">
    <source>
        <dbReference type="ARBA" id="ARBA00022692"/>
    </source>
</evidence>
<protein>
    <submittedName>
        <fullName evidence="7">ABC transporter permease</fullName>
    </submittedName>
</protein>
<dbReference type="CDD" id="cd06574">
    <property type="entry name" value="TM_PBP1_branched-chain-AA_like"/>
    <property type="match status" value="1"/>
</dbReference>